<accession>A0ABN8QLK8</accession>
<feature type="region of interest" description="Disordered" evidence="1">
    <location>
        <begin position="316"/>
        <end position="349"/>
    </location>
</feature>
<name>A0ABN8QLK8_9CNID</name>
<reference evidence="2 3" key="1">
    <citation type="submission" date="2022-05" db="EMBL/GenBank/DDBJ databases">
        <authorList>
            <consortium name="Genoscope - CEA"/>
            <person name="William W."/>
        </authorList>
    </citation>
    <scope>NUCLEOTIDE SEQUENCE [LARGE SCALE GENOMIC DNA]</scope>
</reference>
<evidence type="ECO:0000256" key="1">
    <source>
        <dbReference type="SAM" id="MobiDB-lite"/>
    </source>
</evidence>
<evidence type="ECO:0000313" key="3">
    <source>
        <dbReference type="Proteomes" id="UP001159405"/>
    </source>
</evidence>
<proteinExistence type="predicted"/>
<keyword evidence="3" id="KW-1185">Reference proteome</keyword>
<sequence>MSDILVYVNESSFCCVIAEDIDATLEAFRREMEAQVDDLLCFPFKFTRLVNGKRVVVGIKQEVVIKLKQCIEESHEPAIYLVREETKTEESAIHVEPSTSQDADREKEDFVSPPTKKPKISQQPTLFDLLSPGRSEAKPKQPYSAARDRKIKIYSHSEIANSSGMTTVYREFWNAKGEELCRSSALSNYKPGEIQGAINVAWTLEKSKLIKDEVHKVNDEINRKCPEHLLKKFQLSRATLEKNVTRVEKGETSLQKLQQELTAARMELIDSKNKSERQAALTKVEEIEKELESQLAELRRAQDSLRKAIDARQKLLQTLDANKSGTSNSSGSEDEKNSGVESASSGDEE</sequence>
<feature type="compositionally biased region" description="Polar residues" evidence="1">
    <location>
        <begin position="316"/>
        <end position="331"/>
    </location>
</feature>
<dbReference type="EMBL" id="CALNXK010000139">
    <property type="protein sequence ID" value="CAH3166906.1"/>
    <property type="molecule type" value="Genomic_DNA"/>
</dbReference>
<evidence type="ECO:0000313" key="2">
    <source>
        <dbReference type="EMBL" id="CAH3166906.1"/>
    </source>
</evidence>
<comment type="caution">
    <text evidence="2">The sequence shown here is derived from an EMBL/GenBank/DDBJ whole genome shotgun (WGS) entry which is preliminary data.</text>
</comment>
<feature type="region of interest" description="Disordered" evidence="1">
    <location>
        <begin position="90"/>
        <end position="147"/>
    </location>
</feature>
<gene>
    <name evidence="2" type="ORF">PLOB_00007915</name>
</gene>
<organism evidence="2 3">
    <name type="scientific">Porites lobata</name>
    <dbReference type="NCBI Taxonomy" id="104759"/>
    <lineage>
        <taxon>Eukaryota</taxon>
        <taxon>Metazoa</taxon>
        <taxon>Cnidaria</taxon>
        <taxon>Anthozoa</taxon>
        <taxon>Hexacorallia</taxon>
        <taxon>Scleractinia</taxon>
        <taxon>Fungiina</taxon>
        <taxon>Poritidae</taxon>
        <taxon>Porites</taxon>
    </lineage>
</organism>
<protein>
    <submittedName>
        <fullName evidence="2">Uncharacterized protein</fullName>
    </submittedName>
</protein>
<dbReference type="Proteomes" id="UP001159405">
    <property type="component" value="Unassembled WGS sequence"/>
</dbReference>
<feature type="compositionally biased region" description="Polar residues" evidence="1">
    <location>
        <begin position="339"/>
        <end position="349"/>
    </location>
</feature>